<keyword evidence="2" id="KW-0808">Transferase</keyword>
<accession>A0A1K1RJ01</accession>
<dbReference type="EMBL" id="FPJG01000006">
    <property type="protein sequence ID" value="SFW72013.1"/>
    <property type="molecule type" value="Genomic_DNA"/>
</dbReference>
<evidence type="ECO:0000313" key="2">
    <source>
        <dbReference type="EMBL" id="SFW72013.1"/>
    </source>
</evidence>
<dbReference type="STRING" id="546364.SAMN04489730_3364"/>
<reference evidence="3" key="1">
    <citation type="submission" date="2016-11" db="EMBL/GenBank/DDBJ databases">
        <authorList>
            <person name="Varghese N."/>
            <person name="Submissions S."/>
        </authorList>
    </citation>
    <scope>NUCLEOTIDE SEQUENCE [LARGE SCALE GENOMIC DNA]</scope>
    <source>
        <strain evidence="3">DSM 44671</strain>
    </source>
</reference>
<dbReference type="Pfam" id="PF08241">
    <property type="entry name" value="Methyltransf_11"/>
    <property type="match status" value="1"/>
</dbReference>
<dbReference type="GO" id="GO:0008757">
    <property type="term" value="F:S-adenosylmethionine-dependent methyltransferase activity"/>
    <property type="evidence" value="ECO:0007669"/>
    <property type="project" value="InterPro"/>
</dbReference>
<gene>
    <name evidence="2" type="ORF">SAMN04489730_3364</name>
</gene>
<keyword evidence="2" id="KW-0489">Methyltransferase</keyword>
<dbReference type="InterPro" id="IPR029063">
    <property type="entry name" value="SAM-dependent_MTases_sf"/>
</dbReference>
<evidence type="ECO:0000259" key="1">
    <source>
        <dbReference type="Pfam" id="PF08241"/>
    </source>
</evidence>
<dbReference type="InterPro" id="IPR013216">
    <property type="entry name" value="Methyltransf_11"/>
</dbReference>
<name>A0A1K1RJ01_9PSEU</name>
<protein>
    <submittedName>
        <fullName evidence="2">Methyltransferase domain-containing protein</fullName>
    </submittedName>
</protein>
<feature type="domain" description="Methyltransferase type 11" evidence="1">
    <location>
        <begin position="55"/>
        <end position="151"/>
    </location>
</feature>
<dbReference type="Proteomes" id="UP000182740">
    <property type="component" value="Unassembled WGS sequence"/>
</dbReference>
<organism evidence="2 3">
    <name type="scientific">Amycolatopsis australiensis</name>
    <dbReference type="NCBI Taxonomy" id="546364"/>
    <lineage>
        <taxon>Bacteria</taxon>
        <taxon>Bacillati</taxon>
        <taxon>Actinomycetota</taxon>
        <taxon>Actinomycetes</taxon>
        <taxon>Pseudonocardiales</taxon>
        <taxon>Pseudonocardiaceae</taxon>
        <taxon>Amycolatopsis</taxon>
    </lineage>
</organism>
<evidence type="ECO:0000313" key="3">
    <source>
        <dbReference type="Proteomes" id="UP000182740"/>
    </source>
</evidence>
<dbReference type="SUPFAM" id="SSF53335">
    <property type="entry name" value="S-adenosyl-L-methionine-dependent methyltransferases"/>
    <property type="match status" value="1"/>
</dbReference>
<dbReference type="GO" id="GO:0032259">
    <property type="term" value="P:methylation"/>
    <property type="evidence" value="ECO:0007669"/>
    <property type="project" value="UniProtKB-KW"/>
</dbReference>
<dbReference type="AlphaFoldDB" id="A0A1K1RJ01"/>
<sequence length="210" mass="22209">MGLRERFQAGLARQLGHPSGLRGRVVGAMLNRRNREAVVRAVAALGLTGGERAADIGFGGGLGLTLLLREASVVHGVDISTTMLDRARGTFHRELAAGRLVLHEGSMTALPLEDASVDAIVSTNTVYFVEDLAAAFAEVARVLAPGGRFVLGIGDPELMAKSRMLADNGFRLRPVPQLETALATAGLPVTGHERLSQRGLGFHLLICGRN</sequence>
<dbReference type="PANTHER" id="PTHR43591">
    <property type="entry name" value="METHYLTRANSFERASE"/>
    <property type="match status" value="1"/>
</dbReference>
<dbReference type="Gene3D" id="3.40.50.150">
    <property type="entry name" value="Vaccinia Virus protein VP39"/>
    <property type="match status" value="1"/>
</dbReference>
<dbReference type="RefSeq" id="WP_072477180.1">
    <property type="nucleotide sequence ID" value="NZ_FPJG01000006.1"/>
</dbReference>
<keyword evidence="3" id="KW-1185">Reference proteome</keyword>
<dbReference type="CDD" id="cd02440">
    <property type="entry name" value="AdoMet_MTases"/>
    <property type="match status" value="1"/>
</dbReference>
<proteinExistence type="predicted"/>